<dbReference type="Pfam" id="PF24842">
    <property type="entry name" value="UFD1_N2"/>
    <property type="match status" value="1"/>
</dbReference>
<name>A0A139AY39_GONPJ</name>
<gene>
    <name evidence="6" type="ORF">M427DRAFT_93539</name>
</gene>
<evidence type="ECO:0000313" key="7">
    <source>
        <dbReference type="Proteomes" id="UP000070544"/>
    </source>
</evidence>
<dbReference type="InterPro" id="IPR055418">
    <property type="entry name" value="UFD1_N2"/>
</dbReference>
<dbReference type="PANTHER" id="PTHR12555:SF13">
    <property type="entry name" value="UBIQUITIN RECOGNITION FACTOR IN ER-ASSOCIATED DEGRADATION PROTEIN 1"/>
    <property type="match status" value="1"/>
</dbReference>
<dbReference type="OrthoDB" id="422728at2759"/>
<dbReference type="Gene3D" id="2.40.40.50">
    <property type="entry name" value="Ubiquitin fusion degradation protein UFD1, N-terminal domain"/>
    <property type="match status" value="1"/>
</dbReference>
<dbReference type="EMBL" id="KQ965732">
    <property type="protein sequence ID" value="KXS21630.1"/>
    <property type="molecule type" value="Genomic_DNA"/>
</dbReference>
<sequence length="268" mass="29919">MRVGPGAFVRLESCSAGTFRTSKLLCLCLQRFLRQTEMFRAYSVAMKEGNERTDVNFGGKILLPPSALDKLSRLHIEYPMQFQLSNASSDRVTHAGVLEFIAEEGRVYLPNWMMNTLLLEQGDFVQIKNASLPLGSWVKIQPQSVDFLDIHDPRAVLETALRSYSTLTPGDVISLMYNKRPYDIEVLEVRPSSAPKSAISIVETDVEVDFAPPVGYQEPKQQMRPASVVGLRSASLGTDCVCNAICCVYRCQLLGRICRSKNTSMNGW</sequence>
<dbReference type="GO" id="GO:0032933">
    <property type="term" value="P:SREBP signaling pathway"/>
    <property type="evidence" value="ECO:0007669"/>
    <property type="project" value="EnsemblFungi"/>
</dbReference>
<protein>
    <recommendedName>
        <fullName evidence="3">Ubiquitin fusion degradation protein 1</fullName>
    </recommendedName>
</protein>
<dbReference type="GO" id="GO:0072665">
    <property type="term" value="P:protein localization to vacuole"/>
    <property type="evidence" value="ECO:0007669"/>
    <property type="project" value="EnsemblFungi"/>
</dbReference>
<evidence type="ECO:0000259" key="4">
    <source>
        <dbReference type="Pfam" id="PF03152"/>
    </source>
</evidence>
<reference evidence="6 7" key="1">
    <citation type="journal article" date="2015" name="Genome Biol. Evol.">
        <title>Phylogenomic analyses indicate that early fungi evolved digesting cell walls of algal ancestors of land plants.</title>
        <authorList>
            <person name="Chang Y."/>
            <person name="Wang S."/>
            <person name="Sekimoto S."/>
            <person name="Aerts A.L."/>
            <person name="Choi C."/>
            <person name="Clum A."/>
            <person name="LaButti K.M."/>
            <person name="Lindquist E.A."/>
            <person name="Yee Ngan C."/>
            <person name="Ohm R.A."/>
            <person name="Salamov A.A."/>
            <person name="Grigoriev I.V."/>
            <person name="Spatafora J.W."/>
            <person name="Berbee M.L."/>
        </authorList>
    </citation>
    <scope>NUCLEOTIDE SEQUENCE [LARGE SCALE GENOMIC DNA]</scope>
    <source>
        <strain evidence="6 7">JEL478</strain>
    </source>
</reference>
<organism evidence="6 7">
    <name type="scientific">Gonapodya prolifera (strain JEL478)</name>
    <name type="common">Monoblepharis prolifera</name>
    <dbReference type="NCBI Taxonomy" id="1344416"/>
    <lineage>
        <taxon>Eukaryota</taxon>
        <taxon>Fungi</taxon>
        <taxon>Fungi incertae sedis</taxon>
        <taxon>Chytridiomycota</taxon>
        <taxon>Chytridiomycota incertae sedis</taxon>
        <taxon>Monoblepharidomycetes</taxon>
        <taxon>Monoblepharidales</taxon>
        <taxon>Gonapodyaceae</taxon>
        <taxon>Gonapodya</taxon>
    </lineage>
</organism>
<dbReference type="InterPro" id="IPR042299">
    <property type="entry name" value="Ufd1-like_Nn"/>
</dbReference>
<accession>A0A139AY39</accession>
<dbReference type="GO" id="GO:0072671">
    <property type="term" value="P:mitochondria-associated ubiquitin-dependent protein catabolic process"/>
    <property type="evidence" value="ECO:0007669"/>
    <property type="project" value="EnsemblFungi"/>
</dbReference>
<evidence type="ECO:0000256" key="3">
    <source>
        <dbReference type="ARBA" id="ARBA00074895"/>
    </source>
</evidence>
<evidence type="ECO:0000256" key="1">
    <source>
        <dbReference type="ARBA" id="ARBA00006043"/>
    </source>
</evidence>
<dbReference type="GO" id="GO:0005634">
    <property type="term" value="C:nucleus"/>
    <property type="evidence" value="ECO:0007669"/>
    <property type="project" value="EnsemblFungi"/>
</dbReference>
<dbReference type="GO" id="GO:1900182">
    <property type="term" value="P:positive regulation of protein localization to nucleus"/>
    <property type="evidence" value="ECO:0007669"/>
    <property type="project" value="EnsemblFungi"/>
</dbReference>
<dbReference type="GO" id="GO:0031593">
    <property type="term" value="F:polyubiquitin modification-dependent protein binding"/>
    <property type="evidence" value="ECO:0007669"/>
    <property type="project" value="EnsemblFungi"/>
</dbReference>
<dbReference type="GO" id="GO:0006274">
    <property type="term" value="P:DNA replication termination"/>
    <property type="evidence" value="ECO:0007669"/>
    <property type="project" value="EnsemblFungi"/>
</dbReference>
<feature type="domain" description="Ubiquitin fusion degradation protein UFD1 N-terminal subdomain 2" evidence="5">
    <location>
        <begin position="135"/>
        <end position="213"/>
    </location>
</feature>
<dbReference type="GO" id="GO:1990116">
    <property type="term" value="P:ribosome-associated ubiquitin-dependent protein catabolic process"/>
    <property type="evidence" value="ECO:0007669"/>
    <property type="project" value="EnsemblFungi"/>
</dbReference>
<dbReference type="GO" id="GO:0032183">
    <property type="term" value="F:SUMO binding"/>
    <property type="evidence" value="ECO:0007669"/>
    <property type="project" value="EnsemblFungi"/>
</dbReference>
<dbReference type="GO" id="GO:0043130">
    <property type="term" value="F:ubiquitin binding"/>
    <property type="evidence" value="ECO:0007669"/>
    <property type="project" value="EnsemblFungi"/>
</dbReference>
<dbReference type="AlphaFoldDB" id="A0A139AY39"/>
<dbReference type="GO" id="GO:0000837">
    <property type="term" value="C:Doa10p ubiquitin ligase complex"/>
    <property type="evidence" value="ECO:0007669"/>
    <property type="project" value="EnsemblFungi"/>
</dbReference>
<dbReference type="GO" id="GO:0030970">
    <property type="term" value="P:retrograde protein transport, ER to cytosol"/>
    <property type="evidence" value="ECO:0007669"/>
    <property type="project" value="EnsemblFungi"/>
</dbReference>
<dbReference type="GO" id="GO:0030894">
    <property type="term" value="C:replisome"/>
    <property type="evidence" value="ECO:0007669"/>
    <property type="project" value="EnsemblFungi"/>
</dbReference>
<comment type="similarity">
    <text evidence="1">Belongs to the UFD1 family.</text>
</comment>
<keyword evidence="7" id="KW-1185">Reference proteome</keyword>
<feature type="domain" description="Ubiquitin fusion degradation protein UFD1 N-terminal subdomain 1" evidence="4">
    <location>
        <begin position="37"/>
        <end position="133"/>
    </location>
</feature>
<dbReference type="PANTHER" id="PTHR12555">
    <property type="entry name" value="UBIQUITIN FUSION DEGRADATON PROTEIN 1"/>
    <property type="match status" value="1"/>
</dbReference>
<proteinExistence type="inferred from homology"/>
<dbReference type="STRING" id="1344416.A0A139AY39"/>
<dbReference type="Gene3D" id="3.10.330.10">
    <property type="match status" value="1"/>
</dbReference>
<dbReference type="FunFam" id="2.40.40.50:FF:000001">
    <property type="entry name" value="Ubiquitin fusion degradation protein 1 homolog"/>
    <property type="match status" value="1"/>
</dbReference>
<dbReference type="Proteomes" id="UP000070544">
    <property type="component" value="Unassembled WGS sequence"/>
</dbReference>
<dbReference type="GO" id="GO:0070651">
    <property type="term" value="P:nonfunctional rRNA decay"/>
    <property type="evidence" value="ECO:0007669"/>
    <property type="project" value="EnsemblFungi"/>
</dbReference>
<keyword evidence="2" id="KW-0833">Ubl conjugation pathway</keyword>
<dbReference type="GO" id="GO:0000839">
    <property type="term" value="C:Hrd1p ubiquitin ligase ERAD-L complex"/>
    <property type="evidence" value="ECO:0007669"/>
    <property type="project" value="EnsemblFungi"/>
</dbReference>
<evidence type="ECO:0000313" key="6">
    <source>
        <dbReference type="EMBL" id="KXS21630.1"/>
    </source>
</evidence>
<evidence type="ECO:0000259" key="5">
    <source>
        <dbReference type="Pfam" id="PF24842"/>
    </source>
</evidence>
<dbReference type="Pfam" id="PF03152">
    <property type="entry name" value="UFD1_N1"/>
    <property type="match status" value="1"/>
</dbReference>
<dbReference type="OMA" id="DFLDIHD"/>
<dbReference type="GO" id="GO:1990112">
    <property type="term" value="C:RQC complex"/>
    <property type="evidence" value="ECO:0007669"/>
    <property type="project" value="EnsemblFungi"/>
</dbReference>
<dbReference type="InterPro" id="IPR004854">
    <property type="entry name" value="Ufd1-like"/>
</dbReference>
<dbReference type="GO" id="GO:0071629">
    <property type="term" value="P:cytoplasm protein quality control by the ubiquitin-proteasome system"/>
    <property type="evidence" value="ECO:0007669"/>
    <property type="project" value="EnsemblFungi"/>
</dbReference>
<evidence type="ECO:0000256" key="2">
    <source>
        <dbReference type="ARBA" id="ARBA00022786"/>
    </source>
</evidence>
<dbReference type="GO" id="GO:0034098">
    <property type="term" value="C:VCP-NPL4-UFD1 AAA ATPase complex"/>
    <property type="evidence" value="ECO:0007669"/>
    <property type="project" value="EnsemblFungi"/>
</dbReference>
<dbReference type="InterPro" id="IPR055417">
    <property type="entry name" value="UFD1_N1"/>
</dbReference>